<evidence type="ECO:0000259" key="10">
    <source>
        <dbReference type="Pfam" id="PF16575"/>
    </source>
</evidence>
<evidence type="ECO:0000256" key="8">
    <source>
        <dbReference type="ARBA" id="ARBA00023242"/>
    </source>
</evidence>
<gene>
    <name evidence="12" type="ORF">KFE25_001572</name>
</gene>
<evidence type="ECO:0000256" key="1">
    <source>
        <dbReference type="ARBA" id="ARBA00004604"/>
    </source>
</evidence>
<evidence type="ECO:0000256" key="6">
    <source>
        <dbReference type="ARBA" id="ARBA00022777"/>
    </source>
</evidence>
<evidence type="ECO:0000259" key="11">
    <source>
        <dbReference type="Pfam" id="PF25467"/>
    </source>
</evidence>
<dbReference type="InterPro" id="IPR057570">
    <property type="entry name" value="NOL9_C"/>
</dbReference>
<dbReference type="SUPFAM" id="SSF52540">
    <property type="entry name" value="P-loop containing nucleoside triphosphate hydrolases"/>
    <property type="match status" value="1"/>
</dbReference>
<dbReference type="PANTHER" id="PTHR12755:SF3">
    <property type="entry name" value="POLYNUCLEOTIDE 5'-HYDROXYL-KINASE NOL9"/>
    <property type="match status" value="1"/>
</dbReference>
<keyword evidence="8" id="KW-0539">Nucleus</keyword>
<name>A0A8J5X888_DIALT</name>
<dbReference type="OrthoDB" id="2405412at2759"/>
<dbReference type="Pfam" id="PF16575">
    <property type="entry name" value="CLP1_P"/>
    <property type="match status" value="1"/>
</dbReference>
<dbReference type="AlphaFoldDB" id="A0A8J5X888"/>
<feature type="region of interest" description="Disordered" evidence="9">
    <location>
        <begin position="324"/>
        <end position="404"/>
    </location>
</feature>
<dbReference type="GO" id="GO:0005730">
    <property type="term" value="C:nucleolus"/>
    <property type="evidence" value="ECO:0007669"/>
    <property type="project" value="UniProtKB-SubCell"/>
</dbReference>
<keyword evidence="6" id="KW-0418">Kinase</keyword>
<keyword evidence="13" id="KW-1185">Reference proteome</keyword>
<keyword evidence="4" id="KW-0808">Transferase</keyword>
<feature type="compositionally biased region" description="Low complexity" evidence="9">
    <location>
        <begin position="327"/>
        <end position="342"/>
    </location>
</feature>
<keyword evidence="3" id="KW-0698">rRNA processing</keyword>
<evidence type="ECO:0000256" key="5">
    <source>
        <dbReference type="ARBA" id="ARBA00022741"/>
    </source>
</evidence>
<dbReference type="Proteomes" id="UP000751190">
    <property type="component" value="Unassembled WGS sequence"/>
</dbReference>
<feature type="domain" description="NOL9 C-terminal" evidence="11">
    <location>
        <begin position="667"/>
        <end position="723"/>
    </location>
</feature>
<dbReference type="InterPro" id="IPR045116">
    <property type="entry name" value="Clp1/Grc3"/>
</dbReference>
<dbReference type="GO" id="GO:0005524">
    <property type="term" value="F:ATP binding"/>
    <property type="evidence" value="ECO:0007669"/>
    <property type="project" value="UniProtKB-KW"/>
</dbReference>
<dbReference type="PANTHER" id="PTHR12755">
    <property type="entry name" value="CLEAVAGE/POLYADENYLATION FACTOR IA SUBUNIT CLP1P"/>
    <property type="match status" value="1"/>
</dbReference>
<organism evidence="12 13">
    <name type="scientific">Diacronema lutheri</name>
    <name type="common">Unicellular marine alga</name>
    <name type="synonym">Monochrysis lutheri</name>
    <dbReference type="NCBI Taxonomy" id="2081491"/>
    <lineage>
        <taxon>Eukaryota</taxon>
        <taxon>Haptista</taxon>
        <taxon>Haptophyta</taxon>
        <taxon>Pavlovophyceae</taxon>
        <taxon>Pavlovales</taxon>
        <taxon>Pavlovaceae</taxon>
        <taxon>Diacronema</taxon>
    </lineage>
</organism>
<keyword evidence="5" id="KW-0547">Nucleotide-binding</keyword>
<comment type="similarity">
    <text evidence="2">Belongs to the Clp1 family. NOL9/GRC3 subfamily.</text>
</comment>
<feature type="compositionally biased region" description="Gly residues" evidence="9">
    <location>
        <begin position="356"/>
        <end position="369"/>
    </location>
</feature>
<dbReference type="GO" id="GO:0051731">
    <property type="term" value="F:polynucleotide 5'-hydroxyl-kinase activity"/>
    <property type="evidence" value="ECO:0007669"/>
    <property type="project" value="InterPro"/>
</dbReference>
<dbReference type="InterPro" id="IPR027417">
    <property type="entry name" value="P-loop_NTPase"/>
</dbReference>
<dbReference type="Pfam" id="PF25467">
    <property type="entry name" value="NOL9_C"/>
    <property type="match status" value="1"/>
</dbReference>
<feature type="domain" description="Clp1 P-loop" evidence="10">
    <location>
        <begin position="180"/>
        <end position="315"/>
    </location>
</feature>
<reference evidence="12" key="1">
    <citation type="submission" date="2021-05" db="EMBL/GenBank/DDBJ databases">
        <title>The genome of the haptophyte Pavlova lutheri (Diacronema luteri, Pavlovales) - a model for lipid biosynthesis in eukaryotic algae.</title>
        <authorList>
            <person name="Hulatt C.J."/>
            <person name="Posewitz M.C."/>
        </authorList>
    </citation>
    <scope>NUCLEOTIDE SEQUENCE</scope>
    <source>
        <strain evidence="12">NIVA-4/92</strain>
    </source>
</reference>
<feature type="compositionally biased region" description="Gly residues" evidence="9">
    <location>
        <begin position="378"/>
        <end position="389"/>
    </location>
</feature>
<dbReference type="EMBL" id="JAGTXO010000055">
    <property type="protein sequence ID" value="KAG8458280.1"/>
    <property type="molecule type" value="Genomic_DNA"/>
</dbReference>
<keyword evidence="7" id="KW-0067">ATP-binding</keyword>
<comment type="caution">
    <text evidence="12">The sequence shown here is derived from an EMBL/GenBank/DDBJ whole genome shotgun (WGS) entry which is preliminary data.</text>
</comment>
<dbReference type="InterPro" id="IPR032319">
    <property type="entry name" value="CLP1_P"/>
</dbReference>
<feature type="compositionally biased region" description="Acidic residues" evidence="9">
    <location>
        <begin position="344"/>
        <end position="355"/>
    </location>
</feature>
<sequence length="768" mass="76156">MGARGRKRSAPRADEAEEEEAPSDEIVLTIARGASVAFLGSVRARVLSGSATVLGAVLVASGAAFDLHSPAGGAVLALEAGDAQELVVHLRRLVAAPSDDAGAAHHAGGASPSAAAPRISTRGLPAAQLASALEAHLALQLVDGAGVETRMGALLPSQWSRAATSVLGRLRERPVVLLCGPRNSGKSTCLRLLCNRALEDWDTVCVLDCDLGQPELNPPGLVALHALTEPLLAPPHAHDPRSRPPALSAFFLGDASAGSDPALFVAAISALVRAHAASAHASAPLFVNTCGWVRGLGLALLAETVHAVRPSQIVELCARAPDRRAARPAGAGARARAGARAVAADDEQLDGDGDGDGGGGGGGDGGGGARGEDDGDEGGGGGDGDGGGEVGDEAVPAGNEAGGRHGACARLDMAELGVGEAFGLLPCVHALPALGGAEQGGAQGGAPAHALGVPSGGAGVSAPELRAWQLMAYFAATPFAPTDGASAAHADGAGAGAVLSAGHTGAERRAAGARGASAGAARWRSAASWRRLAVALAAAPCAVVPFASVRLAVVGSHVAASELLWALNASLVGLCIDAREGLVPVRLSASLSALDVPDGAPRCARRSGSSGRTPDGAHVEREAEPLRAGAPTDGEAGRTVGVAHSADGADGADGASAPAGAREAHAARVDLAVLAQPPRVECVGLGIVRAVDVCKGELHILTPVPFDALQRVNTIVRGALQLPAAIMIGGAQPMAAMPYLTAESVTDAAAGAARMRSRNNLARATTAR</sequence>
<comment type="subcellular location">
    <subcellularLocation>
        <location evidence="1">Nucleus</location>
        <location evidence="1">Nucleolus</location>
    </subcellularLocation>
</comment>
<protein>
    <submittedName>
        <fullName evidence="12">Uncharacterized protein</fullName>
    </submittedName>
</protein>
<feature type="compositionally biased region" description="Basic and acidic residues" evidence="9">
    <location>
        <begin position="615"/>
        <end position="625"/>
    </location>
</feature>
<dbReference type="Gene3D" id="3.40.50.300">
    <property type="entry name" value="P-loop containing nucleotide triphosphate hydrolases"/>
    <property type="match status" value="1"/>
</dbReference>
<feature type="region of interest" description="Disordered" evidence="9">
    <location>
        <begin position="597"/>
        <end position="659"/>
    </location>
</feature>
<evidence type="ECO:0000256" key="2">
    <source>
        <dbReference type="ARBA" id="ARBA00011003"/>
    </source>
</evidence>
<feature type="compositionally biased region" description="Basic residues" evidence="9">
    <location>
        <begin position="1"/>
        <end position="10"/>
    </location>
</feature>
<evidence type="ECO:0000256" key="9">
    <source>
        <dbReference type="SAM" id="MobiDB-lite"/>
    </source>
</evidence>
<feature type="region of interest" description="Disordered" evidence="9">
    <location>
        <begin position="1"/>
        <end position="23"/>
    </location>
</feature>
<proteinExistence type="inferred from homology"/>
<dbReference type="GO" id="GO:0000448">
    <property type="term" value="P:cleavage in ITS2 between 5.8S rRNA and LSU-rRNA of tricistronic rRNA transcript (SSU-rRNA, 5.8S rRNA, LSU-rRNA)"/>
    <property type="evidence" value="ECO:0007669"/>
    <property type="project" value="TreeGrafter"/>
</dbReference>
<evidence type="ECO:0000313" key="12">
    <source>
        <dbReference type="EMBL" id="KAG8458280.1"/>
    </source>
</evidence>
<evidence type="ECO:0000256" key="7">
    <source>
        <dbReference type="ARBA" id="ARBA00022840"/>
    </source>
</evidence>
<evidence type="ECO:0000256" key="4">
    <source>
        <dbReference type="ARBA" id="ARBA00022679"/>
    </source>
</evidence>
<accession>A0A8J5X888</accession>
<feature type="compositionally biased region" description="Low complexity" evidence="9">
    <location>
        <begin position="641"/>
        <end position="659"/>
    </location>
</feature>
<evidence type="ECO:0000313" key="13">
    <source>
        <dbReference type="Proteomes" id="UP000751190"/>
    </source>
</evidence>
<evidence type="ECO:0000256" key="3">
    <source>
        <dbReference type="ARBA" id="ARBA00022552"/>
    </source>
</evidence>